<dbReference type="Pfam" id="PF14258">
    <property type="entry name" value="DUF4350"/>
    <property type="match status" value="1"/>
</dbReference>
<dbReference type="Proteomes" id="UP000677668">
    <property type="component" value="Chromosome 1"/>
</dbReference>
<gene>
    <name evidence="3" type="ORF">J8C05_01350</name>
</gene>
<feature type="domain" description="DUF4350" evidence="2">
    <location>
        <begin position="47"/>
        <end position="248"/>
    </location>
</feature>
<evidence type="ECO:0000313" key="4">
    <source>
        <dbReference type="Proteomes" id="UP000677668"/>
    </source>
</evidence>
<dbReference type="SUPFAM" id="SSF52317">
    <property type="entry name" value="Class I glutamine amidotransferase-like"/>
    <property type="match status" value="1"/>
</dbReference>
<feature type="transmembrane region" description="Helical" evidence="1">
    <location>
        <begin position="9"/>
        <end position="28"/>
    </location>
</feature>
<dbReference type="InterPro" id="IPR029062">
    <property type="entry name" value="Class_I_gatase-like"/>
</dbReference>
<feature type="transmembrane region" description="Helical" evidence="1">
    <location>
        <begin position="289"/>
        <end position="306"/>
    </location>
</feature>
<dbReference type="EMBL" id="CP072642">
    <property type="protein sequence ID" value="QUV94133.1"/>
    <property type="molecule type" value="Genomic_DNA"/>
</dbReference>
<evidence type="ECO:0000259" key="2">
    <source>
        <dbReference type="Pfam" id="PF14258"/>
    </source>
</evidence>
<evidence type="ECO:0000313" key="3">
    <source>
        <dbReference type="EMBL" id="QUV94133.1"/>
    </source>
</evidence>
<keyword evidence="1" id="KW-0472">Membrane</keyword>
<sequence length="423" mass="46745">MNRQTLTNSLLVALVVALLLGINLLFYVKPEPDAEMDDYAADRSTHSGRPYGTLGAYLLLQESGVRVSRWEQDYRALADRQDVRVVIFVEPRTKPGARQLRALAEWIGRGGTFVMFERWWPLRLGRQQLLPGSHLLPEGSGSAFGQVPVQRAVPWQPGGAFQGVSWLGVSPKATTVIMQPAPISDTGDDFPFPFQMAACVPLAGVQDTPAVAEVRYGEGRIIHVGDPFVIANQGLAEGDNARFLLNLVRLATRDNAGQVVFDDYHHGYRTTNGGLLGLLGYFRGTPIPWMVWHIVALGLLAAYTLGRRFGRPVRLPVKPRTNALEFVTAMAQIQKAAAARDLALENLYRRFHRRLCHYTGLPTTAPLKELCLAASERSGHPMSEWQAVTERCQAVIEGRAAMGDAELLRLAQRLRALDARLPP</sequence>
<proteinExistence type="predicted"/>
<name>A0ABX8AZL7_9BACT</name>
<keyword evidence="1" id="KW-0812">Transmembrane</keyword>
<protein>
    <submittedName>
        <fullName evidence="3">DUF4350 domain-containing protein</fullName>
    </submittedName>
</protein>
<dbReference type="InterPro" id="IPR025646">
    <property type="entry name" value="DUF4350"/>
</dbReference>
<keyword evidence="1" id="KW-1133">Transmembrane helix</keyword>
<reference evidence="3 4" key="1">
    <citation type="submission" date="2021-03" db="EMBL/GenBank/DDBJ databases">
        <title>Genomic and phenotypic characterization of Chloracidobacterium isolates provides evidence for multiple species.</title>
        <authorList>
            <person name="Saini M.K."/>
            <person name="Costas A.M.G."/>
            <person name="Tank M."/>
            <person name="Bryant D.A."/>
        </authorList>
    </citation>
    <scope>NUCLEOTIDE SEQUENCE [LARGE SCALE GENOMIC DNA]</scope>
    <source>
        <strain evidence="3 4">N</strain>
    </source>
</reference>
<organism evidence="3 4">
    <name type="scientific">Chloracidobacterium sp. N</name>
    <dbReference type="NCBI Taxonomy" id="2821540"/>
    <lineage>
        <taxon>Bacteria</taxon>
        <taxon>Pseudomonadati</taxon>
        <taxon>Acidobacteriota</taxon>
        <taxon>Terriglobia</taxon>
        <taxon>Terriglobales</taxon>
        <taxon>Acidobacteriaceae</taxon>
        <taxon>Chloracidobacterium</taxon>
        <taxon>Chloracidobacterium aggregatum</taxon>
    </lineage>
</organism>
<evidence type="ECO:0000256" key="1">
    <source>
        <dbReference type="SAM" id="Phobius"/>
    </source>
</evidence>
<dbReference type="RefSeq" id="WP_211422446.1">
    <property type="nucleotide sequence ID" value="NZ_CP072642.1"/>
</dbReference>
<accession>A0ABX8AZL7</accession>
<keyword evidence="4" id="KW-1185">Reference proteome</keyword>